<accession>A0A1H4BSC7</accession>
<sequence>MKANFEGEKVIVAGGSTGVGLATAKQFHEAKAQVIITGRSEQRLREAQTLLPGLQTEALDSTNRPALDTFFKQQGNIDHLVISLSGGKGMGELADLPVEDLRSGFEGKFWPILNTLQAALPYLNKTGSITIVTAASSVLGAPGTSGLAAINGSLELMLPAIAKEIQPLRINAVSPGVVDTSWWDFLPADEKQAAFAKYAAVTPVGRVGQAAEIADGIFFLAGNGFINGTVLRIDGGLSL</sequence>
<protein>
    <submittedName>
        <fullName evidence="3">NAD(P)-dependent dehydrogenase, short-chain alcohol dehydrogenase family</fullName>
    </submittedName>
</protein>
<dbReference type="EMBL" id="FNRL01000008">
    <property type="protein sequence ID" value="SEA51076.1"/>
    <property type="molecule type" value="Genomic_DNA"/>
</dbReference>
<dbReference type="AlphaFoldDB" id="A0A1H4BSC7"/>
<dbReference type="InterPro" id="IPR002347">
    <property type="entry name" value="SDR_fam"/>
</dbReference>
<gene>
    <name evidence="3" type="ORF">SAMN05660909_02260</name>
</gene>
<keyword evidence="2" id="KW-0560">Oxidoreductase</keyword>
<proteinExistence type="inferred from homology"/>
<reference evidence="4" key="1">
    <citation type="submission" date="2016-10" db="EMBL/GenBank/DDBJ databases">
        <authorList>
            <person name="Varghese N."/>
            <person name="Submissions S."/>
        </authorList>
    </citation>
    <scope>NUCLEOTIDE SEQUENCE [LARGE SCALE GENOMIC DNA]</scope>
    <source>
        <strain evidence="4">DSM 23920</strain>
    </source>
</reference>
<keyword evidence="4" id="KW-1185">Reference proteome</keyword>
<dbReference type="Proteomes" id="UP000199656">
    <property type="component" value="Unassembled WGS sequence"/>
</dbReference>
<evidence type="ECO:0000313" key="3">
    <source>
        <dbReference type="EMBL" id="SEA51076.1"/>
    </source>
</evidence>
<name>A0A1H4BSC7_9BACT</name>
<dbReference type="OrthoDB" id="9806974at2"/>
<dbReference type="PRINTS" id="PR00081">
    <property type="entry name" value="GDHRDH"/>
</dbReference>
<dbReference type="SUPFAM" id="SSF51735">
    <property type="entry name" value="NAD(P)-binding Rossmann-fold domains"/>
    <property type="match status" value="1"/>
</dbReference>
<evidence type="ECO:0000256" key="1">
    <source>
        <dbReference type="ARBA" id="ARBA00006484"/>
    </source>
</evidence>
<comment type="similarity">
    <text evidence="1">Belongs to the short-chain dehydrogenases/reductases (SDR) family.</text>
</comment>
<evidence type="ECO:0000256" key="2">
    <source>
        <dbReference type="ARBA" id="ARBA00023002"/>
    </source>
</evidence>
<dbReference type="GO" id="GO:0016491">
    <property type="term" value="F:oxidoreductase activity"/>
    <property type="evidence" value="ECO:0007669"/>
    <property type="project" value="UniProtKB-KW"/>
</dbReference>
<dbReference type="RefSeq" id="WP_089761613.1">
    <property type="nucleotide sequence ID" value="NZ_BKAT01000011.1"/>
</dbReference>
<dbReference type="PANTHER" id="PTHR43477:SF1">
    <property type="entry name" value="DIHYDROANTICAPSIN 7-DEHYDROGENASE"/>
    <property type="match status" value="1"/>
</dbReference>
<dbReference type="STRING" id="408074.SAMN05660909_02260"/>
<dbReference type="InterPro" id="IPR051122">
    <property type="entry name" value="SDR_DHRS6-like"/>
</dbReference>
<dbReference type="PANTHER" id="PTHR43477">
    <property type="entry name" value="DIHYDROANTICAPSIN 7-DEHYDROGENASE"/>
    <property type="match status" value="1"/>
</dbReference>
<organism evidence="3 4">
    <name type="scientific">Chitinophaga terrae</name>
    <name type="common">ex Kim and Jung 2007</name>
    <dbReference type="NCBI Taxonomy" id="408074"/>
    <lineage>
        <taxon>Bacteria</taxon>
        <taxon>Pseudomonadati</taxon>
        <taxon>Bacteroidota</taxon>
        <taxon>Chitinophagia</taxon>
        <taxon>Chitinophagales</taxon>
        <taxon>Chitinophagaceae</taxon>
        <taxon>Chitinophaga</taxon>
    </lineage>
</organism>
<dbReference type="Gene3D" id="3.40.50.720">
    <property type="entry name" value="NAD(P)-binding Rossmann-like Domain"/>
    <property type="match status" value="1"/>
</dbReference>
<dbReference type="InterPro" id="IPR036291">
    <property type="entry name" value="NAD(P)-bd_dom_sf"/>
</dbReference>
<evidence type="ECO:0000313" key="4">
    <source>
        <dbReference type="Proteomes" id="UP000199656"/>
    </source>
</evidence>
<dbReference type="Pfam" id="PF13561">
    <property type="entry name" value="adh_short_C2"/>
    <property type="match status" value="1"/>
</dbReference>